<dbReference type="EMBL" id="CP009817">
    <property type="protein sequence ID" value="ATZ56506.1"/>
    <property type="molecule type" value="Genomic_DNA"/>
</dbReference>
<reference evidence="1 2" key="3">
    <citation type="journal article" date="2017" name="Mol. Plant Pathol.">
        <title>A gapless genome sequence of the fungus Botrytis cinerea.</title>
        <authorList>
            <person name="Van Kan J.A."/>
            <person name="Stassen J.H."/>
            <person name="Mosbach A."/>
            <person name="Van Der Lee T.A."/>
            <person name="Faino L."/>
            <person name="Farmer A.D."/>
            <person name="Papasotiriou D.G."/>
            <person name="Zhou S."/>
            <person name="Seidl M.F."/>
            <person name="Cottam E."/>
            <person name="Edel D."/>
            <person name="Hahn M."/>
            <person name="Schwartz D.C."/>
            <person name="Dietrich R.A."/>
            <person name="Widdison S."/>
            <person name="Scalliet G."/>
        </authorList>
    </citation>
    <scope>NUCLEOTIDE SEQUENCE [LARGE SCALE GENOMIC DNA]</scope>
    <source>
        <strain evidence="1 2">B05.10</strain>
    </source>
</reference>
<dbReference type="VEuPathDB" id="FungiDB:Bcin13g03440"/>
<dbReference type="Proteomes" id="UP000001798">
    <property type="component" value="Chromosome 13"/>
</dbReference>
<dbReference type="RefSeq" id="XP_001556304.1">
    <property type="nucleotide sequence ID" value="XM_001556254.2"/>
</dbReference>
<keyword evidence="2" id="KW-1185">Reference proteome</keyword>
<dbReference type="OrthoDB" id="3476470at2759"/>
<organism evidence="1 2">
    <name type="scientific">Botryotinia fuckeliana (strain B05.10)</name>
    <name type="common">Noble rot fungus</name>
    <name type="synonym">Botrytis cinerea</name>
    <dbReference type="NCBI Taxonomy" id="332648"/>
    <lineage>
        <taxon>Eukaryota</taxon>
        <taxon>Fungi</taxon>
        <taxon>Dikarya</taxon>
        <taxon>Ascomycota</taxon>
        <taxon>Pezizomycotina</taxon>
        <taxon>Leotiomycetes</taxon>
        <taxon>Helotiales</taxon>
        <taxon>Sclerotiniaceae</taxon>
        <taxon>Botrytis</taxon>
    </lineage>
</organism>
<reference evidence="1 2" key="2">
    <citation type="journal article" date="2012" name="Eukaryot. Cell">
        <title>Genome update of Botrytis cinerea strains B05.10 and T4.</title>
        <authorList>
            <person name="Staats M."/>
            <person name="van Kan J.A."/>
        </authorList>
    </citation>
    <scope>NUCLEOTIDE SEQUENCE [LARGE SCALE GENOMIC DNA]</scope>
    <source>
        <strain evidence="1 2">B05.10</strain>
    </source>
</reference>
<accession>A0A384K0Z6</accession>
<dbReference type="KEGG" id="bfu:BCIN_13g03440"/>
<proteinExistence type="predicted"/>
<name>A0A384K0Z6_BOTFB</name>
<sequence length="269" mass="30392">MADPNRLHKMFISDGDDMCRTCSYMLLTTYGLFGLITRGFDHGWIHYPQEPMSSSEDVTSPSDTPSTPKSPYDLKLVGWGCHFCALVLSDPKASQKGSQVTHPSVAHKYVIEKHHEFRHIGFRAIIVNDTGEEVENPFRYRKFSLTGKSSDLLQMTEVVEYFHKNHLHVGGVAVERGSEVSHTVEWHIQMGSLYPGVSAEYPWYRFTGVFDLSRTGGLRRKGTGGVLNPRKKLPPSNLRICDKDTPADVELCNIKMLSTKLQCLMLQEE</sequence>
<dbReference type="AlphaFoldDB" id="A0A384K0Z6"/>
<evidence type="ECO:0000313" key="1">
    <source>
        <dbReference type="EMBL" id="ATZ56506.1"/>
    </source>
</evidence>
<protein>
    <submittedName>
        <fullName evidence="1">Uncharacterized protein</fullName>
    </submittedName>
</protein>
<reference evidence="1 2" key="1">
    <citation type="journal article" date="2011" name="PLoS Genet.">
        <title>Genomic analysis of the necrotrophic fungal pathogens Sclerotinia sclerotiorum and Botrytis cinerea.</title>
        <authorList>
            <person name="Amselem J."/>
            <person name="Cuomo C.A."/>
            <person name="van Kan J.A."/>
            <person name="Viaud M."/>
            <person name="Benito E.P."/>
            <person name="Couloux A."/>
            <person name="Coutinho P.M."/>
            <person name="de Vries R.P."/>
            <person name="Dyer P.S."/>
            <person name="Fillinger S."/>
            <person name="Fournier E."/>
            <person name="Gout L."/>
            <person name="Hahn M."/>
            <person name="Kohn L."/>
            <person name="Lapalu N."/>
            <person name="Plummer K.M."/>
            <person name="Pradier J.M."/>
            <person name="Quevillon E."/>
            <person name="Sharon A."/>
            <person name="Simon A."/>
            <person name="ten Have A."/>
            <person name="Tudzynski B."/>
            <person name="Tudzynski P."/>
            <person name="Wincker P."/>
            <person name="Andrew M."/>
            <person name="Anthouard V."/>
            <person name="Beever R.E."/>
            <person name="Beffa R."/>
            <person name="Benoit I."/>
            <person name="Bouzid O."/>
            <person name="Brault B."/>
            <person name="Chen Z."/>
            <person name="Choquer M."/>
            <person name="Collemare J."/>
            <person name="Cotton P."/>
            <person name="Danchin E.G."/>
            <person name="Da Silva C."/>
            <person name="Gautier A."/>
            <person name="Giraud C."/>
            <person name="Giraud T."/>
            <person name="Gonzalez C."/>
            <person name="Grossetete S."/>
            <person name="Guldener U."/>
            <person name="Henrissat B."/>
            <person name="Howlett B.J."/>
            <person name="Kodira C."/>
            <person name="Kretschmer M."/>
            <person name="Lappartient A."/>
            <person name="Leroch M."/>
            <person name="Levis C."/>
            <person name="Mauceli E."/>
            <person name="Neuveglise C."/>
            <person name="Oeser B."/>
            <person name="Pearson M."/>
            <person name="Poulain J."/>
            <person name="Poussereau N."/>
            <person name="Quesneville H."/>
            <person name="Rascle C."/>
            <person name="Schumacher J."/>
            <person name="Segurens B."/>
            <person name="Sexton A."/>
            <person name="Silva E."/>
            <person name="Sirven C."/>
            <person name="Soanes D.M."/>
            <person name="Talbot N.J."/>
            <person name="Templeton M."/>
            <person name="Yandava C."/>
            <person name="Yarden O."/>
            <person name="Zeng Q."/>
            <person name="Rollins J.A."/>
            <person name="Lebrun M.H."/>
            <person name="Dickman M."/>
        </authorList>
    </citation>
    <scope>NUCLEOTIDE SEQUENCE [LARGE SCALE GENOMIC DNA]</scope>
    <source>
        <strain evidence="1 2">B05.10</strain>
    </source>
</reference>
<evidence type="ECO:0000313" key="2">
    <source>
        <dbReference type="Proteomes" id="UP000001798"/>
    </source>
</evidence>
<dbReference type="GeneID" id="5436913"/>
<gene>
    <name evidence="1" type="ORF">BCIN_13g03440</name>
</gene>